<protein>
    <submittedName>
        <fullName evidence="1">Uncharacterized protein</fullName>
    </submittedName>
</protein>
<name>A0A5E6ZY78_PSEFL</name>
<evidence type="ECO:0000313" key="1">
    <source>
        <dbReference type="EMBL" id="VVN70795.1"/>
    </source>
</evidence>
<gene>
    <name evidence="1" type="ORF">PS723_00390</name>
</gene>
<proteinExistence type="predicted"/>
<dbReference type="Proteomes" id="UP000379480">
    <property type="component" value="Unassembled WGS sequence"/>
</dbReference>
<organism evidence="1 2">
    <name type="scientific">Pseudomonas fluorescens</name>
    <dbReference type="NCBI Taxonomy" id="294"/>
    <lineage>
        <taxon>Bacteria</taxon>
        <taxon>Pseudomonadati</taxon>
        <taxon>Pseudomonadota</taxon>
        <taxon>Gammaproteobacteria</taxon>
        <taxon>Pseudomonadales</taxon>
        <taxon>Pseudomonadaceae</taxon>
        <taxon>Pseudomonas</taxon>
    </lineage>
</organism>
<accession>A0A5E6ZY78</accession>
<evidence type="ECO:0000313" key="2">
    <source>
        <dbReference type="Proteomes" id="UP000379480"/>
    </source>
</evidence>
<sequence>MILRSVFGERGVLYIKDRCGRPPGERSDRTQRPHYNNVCKCLRGEHSKTNQVSIALA</sequence>
<reference evidence="1 2" key="1">
    <citation type="submission" date="2019-09" db="EMBL/GenBank/DDBJ databases">
        <authorList>
            <person name="Chandra G."/>
            <person name="Truman W A."/>
        </authorList>
    </citation>
    <scope>NUCLEOTIDE SEQUENCE [LARGE SCALE GENOMIC DNA]</scope>
    <source>
        <strain evidence="1">PS723</strain>
    </source>
</reference>
<dbReference type="EMBL" id="CABVHY010000002">
    <property type="protein sequence ID" value="VVN70795.1"/>
    <property type="molecule type" value="Genomic_DNA"/>
</dbReference>
<dbReference type="AlphaFoldDB" id="A0A5E6ZY78"/>